<dbReference type="EMBL" id="CACVBM020000221">
    <property type="protein sequence ID" value="CAA7016060.1"/>
    <property type="molecule type" value="Genomic_DNA"/>
</dbReference>
<evidence type="ECO:0000256" key="1">
    <source>
        <dbReference type="SAM" id="MobiDB-lite"/>
    </source>
</evidence>
<sequence>MEGIAMSKFGTREEDSPSSSGENENKKISFSSLMLLIPLPKATISRVVALRRERRRNGRILGSGLWKTTSSTHIGNSKETWQAICSVYPALDQGANLMYLSLCLSHE</sequence>
<reference evidence="2" key="1">
    <citation type="submission" date="2020-01" db="EMBL/GenBank/DDBJ databases">
        <authorList>
            <person name="Mishra B."/>
        </authorList>
    </citation>
    <scope>NUCLEOTIDE SEQUENCE [LARGE SCALE GENOMIC DNA]</scope>
</reference>
<comment type="caution">
    <text evidence="2">The sequence shown here is derived from an EMBL/GenBank/DDBJ whole genome shotgun (WGS) entry which is preliminary data.</text>
</comment>
<keyword evidence="3" id="KW-1185">Reference proteome</keyword>
<feature type="region of interest" description="Disordered" evidence="1">
    <location>
        <begin position="1"/>
        <end position="25"/>
    </location>
</feature>
<gene>
    <name evidence="2" type="ORF">MERR_LOCUS3295</name>
</gene>
<evidence type="ECO:0000313" key="3">
    <source>
        <dbReference type="Proteomes" id="UP000467841"/>
    </source>
</evidence>
<accession>A0A6D2HI89</accession>
<name>A0A6D2HI89_9BRAS</name>
<protein>
    <submittedName>
        <fullName evidence="2">Uncharacterized protein</fullName>
    </submittedName>
</protein>
<dbReference type="Proteomes" id="UP000467841">
    <property type="component" value="Unassembled WGS sequence"/>
</dbReference>
<organism evidence="2 3">
    <name type="scientific">Microthlaspi erraticum</name>
    <dbReference type="NCBI Taxonomy" id="1685480"/>
    <lineage>
        <taxon>Eukaryota</taxon>
        <taxon>Viridiplantae</taxon>
        <taxon>Streptophyta</taxon>
        <taxon>Embryophyta</taxon>
        <taxon>Tracheophyta</taxon>
        <taxon>Spermatophyta</taxon>
        <taxon>Magnoliopsida</taxon>
        <taxon>eudicotyledons</taxon>
        <taxon>Gunneridae</taxon>
        <taxon>Pentapetalae</taxon>
        <taxon>rosids</taxon>
        <taxon>malvids</taxon>
        <taxon>Brassicales</taxon>
        <taxon>Brassicaceae</taxon>
        <taxon>Coluteocarpeae</taxon>
        <taxon>Microthlaspi</taxon>
    </lineage>
</organism>
<dbReference type="AlphaFoldDB" id="A0A6D2HI89"/>
<evidence type="ECO:0000313" key="2">
    <source>
        <dbReference type="EMBL" id="CAA7016060.1"/>
    </source>
</evidence>
<proteinExistence type="predicted"/>